<keyword evidence="2" id="KW-0812">Transmembrane</keyword>
<dbReference type="OrthoDB" id="5194448at2"/>
<dbReference type="Pfam" id="PF11241">
    <property type="entry name" value="DUF3043"/>
    <property type="match status" value="1"/>
</dbReference>
<dbReference type="Proteomes" id="UP000035720">
    <property type="component" value="Unassembled WGS sequence"/>
</dbReference>
<accession>A0A077M2X3</accession>
<proteinExistence type="predicted"/>
<keyword evidence="2" id="KW-1133">Transmembrane helix</keyword>
<evidence type="ECO:0000256" key="2">
    <source>
        <dbReference type="SAM" id="Phobius"/>
    </source>
</evidence>
<keyword evidence="4" id="KW-1185">Reference proteome</keyword>
<protein>
    <recommendedName>
        <fullName evidence="5">Integral membrane protein</fullName>
    </recommendedName>
</protein>
<organism evidence="3 4">
    <name type="scientific">Nostocoides jenkinsii Ben 74</name>
    <dbReference type="NCBI Taxonomy" id="1193518"/>
    <lineage>
        <taxon>Bacteria</taxon>
        <taxon>Bacillati</taxon>
        <taxon>Actinomycetota</taxon>
        <taxon>Actinomycetes</taxon>
        <taxon>Micrococcales</taxon>
        <taxon>Intrasporangiaceae</taxon>
        <taxon>Nostocoides</taxon>
    </lineage>
</organism>
<evidence type="ECO:0000256" key="1">
    <source>
        <dbReference type="SAM" id="MobiDB-lite"/>
    </source>
</evidence>
<sequence>MFGRKDKVVETPQDQAVHQPREGAKNRPTPKRRDQEAARKQPLVITDRKAAKVAARAKRMEQSTQMRQAMVTGDDRYLPPRDKGPLRRFVRDSVDARWMVAEFLLPFMVLVLMLQFFRTSWAATAFLLVYLLVLIAVVDGFFAWRGIKKRLKEKFGADANLKGLAPYAAMRMMQLRPTRMPRPQVGRGEYPS</sequence>
<feature type="transmembrane region" description="Helical" evidence="2">
    <location>
        <begin position="123"/>
        <end position="144"/>
    </location>
</feature>
<name>A0A077M2X3_9MICO</name>
<dbReference type="EMBL" id="CAJC01000005">
    <property type="protein sequence ID" value="CCI51441.1"/>
    <property type="molecule type" value="Genomic_DNA"/>
</dbReference>
<gene>
    <name evidence="3" type="ORF">BN13_1020006</name>
</gene>
<keyword evidence="2" id="KW-0472">Membrane</keyword>
<feature type="compositionally biased region" description="Basic and acidic residues" evidence="1">
    <location>
        <begin position="19"/>
        <end position="39"/>
    </location>
</feature>
<dbReference type="RefSeq" id="WP_048547915.1">
    <property type="nucleotide sequence ID" value="NZ_HF571038.1"/>
</dbReference>
<comment type="caution">
    <text evidence="3">The sequence shown here is derived from an EMBL/GenBank/DDBJ whole genome shotgun (WGS) entry which is preliminary data.</text>
</comment>
<reference evidence="3 4" key="1">
    <citation type="journal article" date="2013" name="ISME J.">
        <title>A metabolic model for members of the genus Tetrasphaera involved in enhanced biological phosphorus removal.</title>
        <authorList>
            <person name="Kristiansen R."/>
            <person name="Nguyen H.T.T."/>
            <person name="Saunders A.M."/>
            <person name="Nielsen J.L."/>
            <person name="Wimmer R."/>
            <person name="Le V.Q."/>
            <person name="McIlroy S.J."/>
            <person name="Petrovski S."/>
            <person name="Seviour R.J."/>
            <person name="Calteau A."/>
            <person name="Nielsen K.L."/>
            <person name="Nielsen P.H."/>
        </authorList>
    </citation>
    <scope>NUCLEOTIDE SEQUENCE [LARGE SCALE GENOMIC DNA]</scope>
    <source>
        <strain evidence="3 4">Ben 74</strain>
    </source>
</reference>
<feature type="region of interest" description="Disordered" evidence="1">
    <location>
        <begin position="1"/>
        <end position="41"/>
    </location>
</feature>
<evidence type="ECO:0008006" key="5">
    <source>
        <dbReference type="Google" id="ProtNLM"/>
    </source>
</evidence>
<evidence type="ECO:0000313" key="3">
    <source>
        <dbReference type="EMBL" id="CCI51441.1"/>
    </source>
</evidence>
<evidence type="ECO:0000313" key="4">
    <source>
        <dbReference type="Proteomes" id="UP000035720"/>
    </source>
</evidence>
<dbReference type="STRING" id="1193518.BN13_1020006"/>
<feature type="transmembrane region" description="Helical" evidence="2">
    <location>
        <begin position="96"/>
        <end position="117"/>
    </location>
</feature>
<dbReference type="InterPro" id="IPR021403">
    <property type="entry name" value="DUF3043"/>
</dbReference>
<dbReference type="AlphaFoldDB" id="A0A077M2X3"/>